<evidence type="ECO:0008006" key="3">
    <source>
        <dbReference type="Google" id="ProtNLM"/>
    </source>
</evidence>
<dbReference type="OrthoDB" id="71500at2759"/>
<keyword evidence="2" id="KW-1185">Reference proteome</keyword>
<accession>A0A9N9TG24</accession>
<dbReference type="AlphaFoldDB" id="A0A9N9TG24"/>
<name>A0A9N9TG24_PHYSR</name>
<dbReference type="Proteomes" id="UP001153712">
    <property type="component" value="Chromosome 14"/>
</dbReference>
<dbReference type="PANTHER" id="PTHR31434">
    <property type="entry name" value="S PHASE CYCLIN A-ASSOCIATED PROTEIN IN THE ENDOPLASMIC RETICULUM"/>
    <property type="match status" value="1"/>
</dbReference>
<evidence type="ECO:0000313" key="1">
    <source>
        <dbReference type="EMBL" id="CAG9857757.1"/>
    </source>
</evidence>
<proteinExistence type="predicted"/>
<sequence>MSHLRGRMHQEAVRQANLSPAEVEQFNLEQIVEAPAEREDPKVEAAKERGKSHRKRCKKIRQRMTVKAAEFETGYKPNVTDGANKRSMNRSINTIGSITNQASQGLSPAVSSQLDRILNELSRLLNKGAKGDLDIFQSVGGFAVLGKLLALGQDGNCSLPVKSMIICCNLWQIACRGANGSNNCQYVILSNRLVPVIDLLNAKLSNIDIKEDVLPSEPLCTALMQLVAVVLKNAPSGCPASRIQDIVSFSVCVGVVEQLAKCCLSVRGPVHDMPNTCSFLLAALEFLAALADHAPEDSDATHLVSTLLATELLGCVSMLYGLLLPPDSTPRVDGQRPPTLPKPCLDLASVTFRLMKRVAELDIEKFQVALGAEGISLQFRHIAGHLLWCCATPALPKCQRGKDADVDDGDADAESAYRDLLHQVVMVTGYFAVENNDNQILEDFRNSESGRQHRLVKLLS</sequence>
<evidence type="ECO:0000313" key="2">
    <source>
        <dbReference type="Proteomes" id="UP001153712"/>
    </source>
</evidence>
<organism evidence="1 2">
    <name type="scientific">Phyllotreta striolata</name>
    <name type="common">Striped flea beetle</name>
    <name type="synonym">Crioceris striolata</name>
    <dbReference type="NCBI Taxonomy" id="444603"/>
    <lineage>
        <taxon>Eukaryota</taxon>
        <taxon>Metazoa</taxon>
        <taxon>Ecdysozoa</taxon>
        <taxon>Arthropoda</taxon>
        <taxon>Hexapoda</taxon>
        <taxon>Insecta</taxon>
        <taxon>Pterygota</taxon>
        <taxon>Neoptera</taxon>
        <taxon>Endopterygota</taxon>
        <taxon>Coleoptera</taxon>
        <taxon>Polyphaga</taxon>
        <taxon>Cucujiformia</taxon>
        <taxon>Chrysomeloidea</taxon>
        <taxon>Chrysomelidae</taxon>
        <taxon>Galerucinae</taxon>
        <taxon>Alticini</taxon>
        <taxon>Phyllotreta</taxon>
    </lineage>
</organism>
<protein>
    <recommendedName>
        <fullName evidence="3">Wings apart-like protein</fullName>
    </recommendedName>
</protein>
<reference evidence="1" key="1">
    <citation type="submission" date="2022-01" db="EMBL/GenBank/DDBJ databases">
        <authorList>
            <person name="King R."/>
        </authorList>
    </citation>
    <scope>NUCLEOTIDE SEQUENCE</scope>
</reference>
<gene>
    <name evidence="1" type="ORF">PHYEVI_LOCUS4157</name>
</gene>
<dbReference type="EMBL" id="OU900107">
    <property type="protein sequence ID" value="CAG9857757.1"/>
    <property type="molecule type" value="Genomic_DNA"/>
</dbReference>
<dbReference type="PANTHER" id="PTHR31434:SF2">
    <property type="entry name" value="S PHASE CYCLIN A-ASSOCIATED PROTEIN IN THE ENDOPLASMIC RETICULUM"/>
    <property type="match status" value="1"/>
</dbReference>